<dbReference type="KEGG" id="sfu:Sfum_3249"/>
<dbReference type="InParanoid" id="A0LNC0"/>
<dbReference type="RefSeq" id="WP_011700047.1">
    <property type="nucleotide sequence ID" value="NC_008554.1"/>
</dbReference>
<gene>
    <name evidence="2" type="ordered locus">Sfum_3249</name>
</gene>
<dbReference type="EMBL" id="CP000478">
    <property type="protein sequence ID" value="ABK18922.1"/>
    <property type="molecule type" value="Genomic_DNA"/>
</dbReference>
<evidence type="ECO:0000313" key="2">
    <source>
        <dbReference type="EMBL" id="ABK18922.1"/>
    </source>
</evidence>
<dbReference type="PANTHER" id="PTHR23011:SF28">
    <property type="entry name" value="CYCLIC NUCLEOTIDE-BINDING DOMAIN CONTAINING PROTEIN"/>
    <property type="match status" value="1"/>
</dbReference>
<dbReference type="InterPro" id="IPR014710">
    <property type="entry name" value="RmlC-like_jellyroll"/>
</dbReference>
<dbReference type="eggNOG" id="COG0664">
    <property type="taxonomic scope" value="Bacteria"/>
</dbReference>
<dbReference type="Gene3D" id="2.60.120.10">
    <property type="entry name" value="Jelly Rolls"/>
    <property type="match status" value="1"/>
</dbReference>
<accession>A0LNC0</accession>
<dbReference type="Proteomes" id="UP000001784">
    <property type="component" value="Chromosome"/>
</dbReference>
<dbReference type="STRING" id="335543.Sfum_3249"/>
<proteinExistence type="predicted"/>
<dbReference type="CDD" id="cd00038">
    <property type="entry name" value="CAP_ED"/>
    <property type="match status" value="1"/>
</dbReference>
<evidence type="ECO:0000313" key="3">
    <source>
        <dbReference type="Proteomes" id="UP000001784"/>
    </source>
</evidence>
<dbReference type="SUPFAM" id="SSF51206">
    <property type="entry name" value="cAMP-binding domain-like"/>
    <property type="match status" value="1"/>
</dbReference>
<dbReference type="OrthoDB" id="5420529at2"/>
<dbReference type="PROSITE" id="PS50042">
    <property type="entry name" value="CNMP_BINDING_3"/>
    <property type="match status" value="1"/>
</dbReference>
<dbReference type="InterPro" id="IPR000595">
    <property type="entry name" value="cNMP-bd_dom"/>
</dbReference>
<dbReference type="Pfam" id="PF00027">
    <property type="entry name" value="cNMP_binding"/>
    <property type="match status" value="1"/>
</dbReference>
<reference evidence="2 3" key="1">
    <citation type="submission" date="2006-10" db="EMBL/GenBank/DDBJ databases">
        <title>Complete sequence of Syntrophobacter fumaroxidans MPOB.</title>
        <authorList>
            <consortium name="US DOE Joint Genome Institute"/>
            <person name="Copeland A."/>
            <person name="Lucas S."/>
            <person name="Lapidus A."/>
            <person name="Barry K."/>
            <person name="Detter J.C."/>
            <person name="Glavina del Rio T."/>
            <person name="Hammon N."/>
            <person name="Israni S."/>
            <person name="Pitluck S."/>
            <person name="Goltsman E.G."/>
            <person name="Martinez M."/>
            <person name="Schmutz J."/>
            <person name="Larimer F."/>
            <person name="Land M."/>
            <person name="Hauser L."/>
            <person name="Kyrpides N."/>
            <person name="Kim E."/>
            <person name="Boone D.R."/>
            <person name="Brockman F."/>
            <person name="Culley D."/>
            <person name="Ferry J."/>
            <person name="Gunsalus R."/>
            <person name="McInerney M.J."/>
            <person name="Morrison M."/>
            <person name="Plugge C."/>
            <person name="Rohlin L."/>
            <person name="Scholten J."/>
            <person name="Sieber J."/>
            <person name="Stams A.J.M."/>
            <person name="Worm P."/>
            <person name="Henstra A.M."/>
            <person name="Richardson P."/>
        </authorList>
    </citation>
    <scope>NUCLEOTIDE SEQUENCE [LARGE SCALE GENOMIC DNA]</scope>
    <source>
        <strain evidence="3">DSM 10017 / MPOB</strain>
    </source>
</reference>
<organism evidence="2 3">
    <name type="scientific">Syntrophobacter fumaroxidans (strain DSM 10017 / MPOB)</name>
    <dbReference type="NCBI Taxonomy" id="335543"/>
    <lineage>
        <taxon>Bacteria</taxon>
        <taxon>Pseudomonadati</taxon>
        <taxon>Thermodesulfobacteriota</taxon>
        <taxon>Syntrophobacteria</taxon>
        <taxon>Syntrophobacterales</taxon>
        <taxon>Syntrophobacteraceae</taxon>
        <taxon>Syntrophobacter</taxon>
    </lineage>
</organism>
<evidence type="ECO:0000259" key="1">
    <source>
        <dbReference type="PROSITE" id="PS50042"/>
    </source>
</evidence>
<dbReference type="PANTHER" id="PTHR23011">
    <property type="entry name" value="CYCLIC NUCLEOTIDE-BINDING DOMAIN CONTAINING PROTEIN"/>
    <property type="match status" value="1"/>
</dbReference>
<dbReference type="AlphaFoldDB" id="A0LNC0"/>
<name>A0LNC0_SYNFM</name>
<protein>
    <submittedName>
        <fullName evidence="2">Cyclic nucleotide-binding protein</fullName>
    </submittedName>
</protein>
<keyword evidence="3" id="KW-1185">Reference proteome</keyword>
<dbReference type="InterPro" id="IPR018490">
    <property type="entry name" value="cNMP-bd_dom_sf"/>
</dbReference>
<dbReference type="HOGENOM" id="CLU_075053_16_3_7"/>
<feature type="domain" description="Cyclic nucleotide-binding" evidence="1">
    <location>
        <begin position="54"/>
        <end position="152"/>
    </location>
</feature>
<sequence>MSLPTERNSECAPASRGRCELEDSLEILRNVSVFAGIPLPRLKLYAYLSRKMCFQAGEFLFHQGDSGDRGYIVISGRLQVIRELKEHSVLLHEFKPGDFFGGMALLSDVNRLFSVRAVTSAECLSLDRESFRKLMIQFPEIAFKVLDMMIRRIVNMEEKLLQTQISEGVRG</sequence>
<dbReference type="SMART" id="SM00100">
    <property type="entry name" value="cNMP"/>
    <property type="match status" value="1"/>
</dbReference>